<comment type="caution">
    <text evidence="2">The sequence shown here is derived from an EMBL/GenBank/DDBJ whole genome shotgun (WGS) entry which is preliminary data.</text>
</comment>
<keyword evidence="1" id="KW-0472">Membrane</keyword>
<reference evidence="2 3" key="1">
    <citation type="submission" date="2020-03" db="EMBL/GenBank/DDBJ databases">
        <title>Genomic Encyclopedia of Type Strains, Phase IV (KMG-IV): sequencing the most valuable type-strain genomes for metagenomic binning, comparative biology and taxonomic classification.</title>
        <authorList>
            <person name="Goeker M."/>
        </authorList>
    </citation>
    <scope>NUCLEOTIDE SEQUENCE [LARGE SCALE GENOMIC DNA]</scope>
    <source>
        <strain evidence="2 3">DSM 102865</strain>
    </source>
</reference>
<keyword evidence="1" id="KW-0812">Transmembrane</keyword>
<evidence type="ECO:0000313" key="2">
    <source>
        <dbReference type="EMBL" id="NIJ52736.1"/>
    </source>
</evidence>
<feature type="transmembrane region" description="Helical" evidence="1">
    <location>
        <begin position="12"/>
        <end position="40"/>
    </location>
</feature>
<evidence type="ECO:0008006" key="4">
    <source>
        <dbReference type="Google" id="ProtNLM"/>
    </source>
</evidence>
<accession>A0ABX0UIH6</accession>
<feature type="transmembrane region" description="Helical" evidence="1">
    <location>
        <begin position="98"/>
        <end position="120"/>
    </location>
</feature>
<feature type="transmembrane region" description="Helical" evidence="1">
    <location>
        <begin position="60"/>
        <end position="86"/>
    </location>
</feature>
<evidence type="ECO:0000313" key="3">
    <source>
        <dbReference type="Proteomes" id="UP001179181"/>
    </source>
</evidence>
<dbReference type="EMBL" id="JAASQJ010000002">
    <property type="protein sequence ID" value="NIJ52736.1"/>
    <property type="molecule type" value="Genomic_DNA"/>
</dbReference>
<sequence length="222" mass="24282">METTIRHKGPHLGLLATLFMLLFITGLCFVISLTGVPPYYPGPWESASTILQYFHNQRDDVLMCAFFQFCSAIPLGIFTASVVSRMGFLGSNAAGKHIALFGGFTAAVNLILSSFLLWVMTVPELSAYDQVIHTLYYLVFIIGGVGYSVLLGLLIAGIAVTSLFMKTLPKWMAIAGIILALVGELSCLSMIFPKLLPLIPLIRFPGFIWLVLVGFKMPKSAR</sequence>
<feature type="transmembrane region" description="Helical" evidence="1">
    <location>
        <begin position="198"/>
        <end position="215"/>
    </location>
</feature>
<feature type="transmembrane region" description="Helical" evidence="1">
    <location>
        <begin position="135"/>
        <end position="164"/>
    </location>
</feature>
<name>A0ABX0UIH6_9BACT</name>
<dbReference type="RefSeq" id="WP_167269388.1">
    <property type="nucleotide sequence ID" value="NZ_JAASQJ010000002.1"/>
</dbReference>
<feature type="transmembrane region" description="Helical" evidence="1">
    <location>
        <begin position="171"/>
        <end position="192"/>
    </location>
</feature>
<dbReference type="Proteomes" id="UP001179181">
    <property type="component" value="Unassembled WGS sequence"/>
</dbReference>
<evidence type="ECO:0000256" key="1">
    <source>
        <dbReference type="SAM" id="Phobius"/>
    </source>
</evidence>
<proteinExistence type="predicted"/>
<gene>
    <name evidence="2" type="ORF">FHS68_001906</name>
</gene>
<keyword evidence="1" id="KW-1133">Transmembrane helix</keyword>
<protein>
    <recommendedName>
        <fullName evidence="4">DUF4386 domain-containing protein</fullName>
    </recommendedName>
</protein>
<organism evidence="2 3">
    <name type="scientific">Dyadobacter arcticus</name>
    <dbReference type="NCBI Taxonomy" id="1078754"/>
    <lineage>
        <taxon>Bacteria</taxon>
        <taxon>Pseudomonadati</taxon>
        <taxon>Bacteroidota</taxon>
        <taxon>Cytophagia</taxon>
        <taxon>Cytophagales</taxon>
        <taxon>Spirosomataceae</taxon>
        <taxon>Dyadobacter</taxon>
    </lineage>
</organism>
<keyword evidence="3" id="KW-1185">Reference proteome</keyword>